<accession>A0A316E488</accession>
<evidence type="ECO:0000256" key="1">
    <source>
        <dbReference type="SAM" id="Phobius"/>
    </source>
</evidence>
<protein>
    <submittedName>
        <fullName evidence="2">PepSY domain-containing protein</fullName>
    </submittedName>
    <submittedName>
        <fullName evidence="3">PepSY-associated transmembrane protein</fullName>
    </submittedName>
</protein>
<dbReference type="InterPro" id="IPR005625">
    <property type="entry name" value="PepSY-ass_TM"/>
</dbReference>
<dbReference type="Pfam" id="PF03929">
    <property type="entry name" value="PepSY_TM"/>
    <property type="match status" value="1"/>
</dbReference>
<comment type="caution">
    <text evidence="3">The sequence shown here is derived from an EMBL/GenBank/DDBJ whole genome shotgun (WGS) entry which is preliminary data.</text>
</comment>
<proteinExistence type="predicted"/>
<dbReference type="Proteomes" id="UP000245667">
    <property type="component" value="Unassembled WGS sequence"/>
</dbReference>
<reference evidence="3 4" key="1">
    <citation type="submission" date="2018-05" db="EMBL/GenBank/DDBJ databases">
        <title>Genomic Encyclopedia of Archaeal and Bacterial Type Strains, Phase II (KMG-II): from individual species to whole genera.</title>
        <authorList>
            <person name="Goeker M."/>
        </authorList>
    </citation>
    <scope>NUCLEOTIDE SEQUENCE [LARGE SCALE GENOMIC DNA]</scope>
    <source>
        <strain evidence="3 4">DSM 23514</strain>
    </source>
</reference>
<keyword evidence="1" id="KW-1133">Transmembrane helix</keyword>
<organism evidence="3 4">
    <name type="scientific">Maribacter polysiphoniae</name>
    <dbReference type="NCBI Taxonomy" id="429344"/>
    <lineage>
        <taxon>Bacteria</taxon>
        <taxon>Pseudomonadati</taxon>
        <taxon>Bacteroidota</taxon>
        <taxon>Flavobacteriia</taxon>
        <taxon>Flavobacteriales</taxon>
        <taxon>Flavobacteriaceae</taxon>
        <taxon>Maribacter</taxon>
    </lineage>
</organism>
<keyword evidence="1" id="KW-0472">Membrane</keyword>
<feature type="transmembrane region" description="Helical" evidence="1">
    <location>
        <begin position="15"/>
        <end position="37"/>
    </location>
</feature>
<evidence type="ECO:0000313" key="5">
    <source>
        <dbReference type="Proteomes" id="UP000651837"/>
    </source>
</evidence>
<dbReference type="EMBL" id="QGGQ01000003">
    <property type="protein sequence ID" value="PWK24362.1"/>
    <property type="molecule type" value="Genomic_DNA"/>
</dbReference>
<name>A0A316E488_9FLAO</name>
<evidence type="ECO:0000313" key="4">
    <source>
        <dbReference type="Proteomes" id="UP000245667"/>
    </source>
</evidence>
<dbReference type="AlphaFoldDB" id="A0A316E488"/>
<sequence length="103" mass="12150">MRKYTFRKLMNDLHLWLGVGSGIILFIVCFTGCILAFEKEIVFLFDKEDYYSEKIGNRVPFDRLIDSLEGNDTIVKDFIFYGEENRNHQFTLLTKKQIEKSKG</sequence>
<dbReference type="Proteomes" id="UP000651837">
    <property type="component" value="Unassembled WGS sequence"/>
</dbReference>
<keyword evidence="1 3" id="KW-0812">Transmembrane</keyword>
<dbReference type="OrthoDB" id="111691at2"/>
<gene>
    <name evidence="2" type="ORF">HZY62_07930</name>
    <name evidence="3" type="ORF">LX92_01952</name>
</gene>
<keyword evidence="5" id="KW-1185">Reference proteome</keyword>
<reference evidence="2 5" key="2">
    <citation type="submission" date="2020-07" db="EMBL/GenBank/DDBJ databases">
        <title>The draft genome sequence of Maribacter polysiphoniae KCTC 22021.</title>
        <authorList>
            <person name="Mu L."/>
        </authorList>
    </citation>
    <scope>NUCLEOTIDE SEQUENCE [LARGE SCALE GENOMIC DNA]</scope>
    <source>
        <strain evidence="2 5">KCTC 22021</strain>
    </source>
</reference>
<evidence type="ECO:0000313" key="2">
    <source>
        <dbReference type="EMBL" id="MBD1260514.1"/>
    </source>
</evidence>
<dbReference type="EMBL" id="JACWLN010000003">
    <property type="protein sequence ID" value="MBD1260514.1"/>
    <property type="molecule type" value="Genomic_DNA"/>
</dbReference>
<evidence type="ECO:0000313" key="3">
    <source>
        <dbReference type="EMBL" id="PWK24362.1"/>
    </source>
</evidence>